<evidence type="ECO:0000256" key="4">
    <source>
        <dbReference type="ARBA" id="ARBA00022989"/>
    </source>
</evidence>
<comment type="caution">
    <text evidence="9">The sequence shown here is derived from an EMBL/GenBank/DDBJ whole genome shotgun (WGS) entry which is preliminary data.</text>
</comment>
<dbReference type="InterPro" id="IPR050790">
    <property type="entry name" value="ExbB/TolQ_transport"/>
</dbReference>
<comment type="subcellular location">
    <subcellularLocation>
        <location evidence="1">Cell membrane</location>
        <topology evidence="1">Multi-pass membrane protein</topology>
    </subcellularLocation>
    <subcellularLocation>
        <location evidence="6">Membrane</location>
        <topology evidence="6">Multi-pass membrane protein</topology>
    </subcellularLocation>
</comment>
<name>A0A934RU37_9BACT</name>
<evidence type="ECO:0000313" key="10">
    <source>
        <dbReference type="Proteomes" id="UP000617628"/>
    </source>
</evidence>
<evidence type="ECO:0000256" key="2">
    <source>
        <dbReference type="ARBA" id="ARBA00022475"/>
    </source>
</evidence>
<evidence type="ECO:0000256" key="5">
    <source>
        <dbReference type="ARBA" id="ARBA00023136"/>
    </source>
</evidence>
<reference evidence="9" key="1">
    <citation type="submission" date="2021-01" db="EMBL/GenBank/DDBJ databases">
        <title>Modified the classification status of verrucomicrobia.</title>
        <authorList>
            <person name="Feng X."/>
        </authorList>
    </citation>
    <scope>NUCLEOTIDE SEQUENCE</scope>
    <source>
        <strain evidence="9">KCTC 13126</strain>
    </source>
</reference>
<feature type="transmembrane region" description="Helical" evidence="7">
    <location>
        <begin position="130"/>
        <end position="151"/>
    </location>
</feature>
<dbReference type="EMBL" id="JAENIL010000002">
    <property type="protein sequence ID" value="MBK1875430.1"/>
    <property type="molecule type" value="Genomic_DNA"/>
</dbReference>
<keyword evidence="6" id="KW-0653">Protein transport</keyword>
<gene>
    <name evidence="9" type="ORF">JIN87_01050</name>
</gene>
<feature type="transmembrane region" description="Helical" evidence="7">
    <location>
        <begin position="92"/>
        <end position="118"/>
    </location>
</feature>
<feature type="transmembrane region" description="Helical" evidence="7">
    <location>
        <begin position="20"/>
        <end position="40"/>
    </location>
</feature>
<protein>
    <submittedName>
        <fullName evidence="9">MotA/TolQ/ExbB proton channel family protein</fullName>
    </submittedName>
</protein>
<dbReference type="Pfam" id="PF01618">
    <property type="entry name" value="MotA_ExbB"/>
    <property type="match status" value="1"/>
</dbReference>
<comment type="similarity">
    <text evidence="6">Belongs to the exbB/tolQ family.</text>
</comment>
<keyword evidence="4 7" id="KW-1133">Transmembrane helix</keyword>
<proteinExistence type="inferred from homology"/>
<keyword evidence="10" id="KW-1185">Reference proteome</keyword>
<dbReference type="GO" id="GO:0005886">
    <property type="term" value="C:plasma membrane"/>
    <property type="evidence" value="ECO:0007669"/>
    <property type="project" value="UniProtKB-SubCell"/>
</dbReference>
<dbReference type="AlphaFoldDB" id="A0A934RU37"/>
<dbReference type="InterPro" id="IPR002898">
    <property type="entry name" value="MotA_ExbB_proton_chnl"/>
</dbReference>
<dbReference type="PANTHER" id="PTHR30625:SF18">
    <property type="entry name" value="TONB2 ENERGY TRANSDUCTION SYSTEM INNER MEMBRANE COMPONENT EXBB"/>
    <property type="match status" value="1"/>
</dbReference>
<keyword evidence="3 7" id="KW-0812">Transmembrane</keyword>
<dbReference type="Proteomes" id="UP000617628">
    <property type="component" value="Unassembled WGS sequence"/>
</dbReference>
<dbReference type="PANTHER" id="PTHR30625">
    <property type="entry name" value="PROTEIN TOLQ"/>
    <property type="match status" value="1"/>
</dbReference>
<evidence type="ECO:0000256" key="1">
    <source>
        <dbReference type="ARBA" id="ARBA00004651"/>
    </source>
</evidence>
<keyword evidence="6" id="KW-0813">Transport</keyword>
<keyword evidence="2" id="KW-1003">Cell membrane</keyword>
<feature type="domain" description="MotA/TolQ/ExbB proton channel" evidence="8">
    <location>
        <begin position="59"/>
        <end position="166"/>
    </location>
</feature>
<dbReference type="RefSeq" id="WP_200353648.1">
    <property type="nucleotide sequence ID" value="NZ_JAENIL010000002.1"/>
</dbReference>
<evidence type="ECO:0000313" key="9">
    <source>
        <dbReference type="EMBL" id="MBK1875430.1"/>
    </source>
</evidence>
<organism evidence="9 10">
    <name type="scientific">Pelagicoccus mobilis</name>
    <dbReference type="NCBI Taxonomy" id="415221"/>
    <lineage>
        <taxon>Bacteria</taxon>
        <taxon>Pseudomonadati</taxon>
        <taxon>Verrucomicrobiota</taxon>
        <taxon>Opitutia</taxon>
        <taxon>Puniceicoccales</taxon>
        <taxon>Pelagicoccaceae</taxon>
        <taxon>Pelagicoccus</taxon>
    </lineage>
</organism>
<evidence type="ECO:0000259" key="8">
    <source>
        <dbReference type="Pfam" id="PF01618"/>
    </source>
</evidence>
<dbReference type="GO" id="GO:0017038">
    <property type="term" value="P:protein import"/>
    <property type="evidence" value="ECO:0007669"/>
    <property type="project" value="TreeGrafter"/>
</dbReference>
<sequence length="173" mass="19453">MLYDLTDSFFSFLDRGGPVLRALLFVSILQWSLLAERWYFFLFVNPKLMKQTIEAWNQRNDKRSWKAGKIRLARLAEVSIAQTKYLNIIKSLVALCPLMGILGTVIGMIKVFEVMAIIGTGSAREMAGGISMATIPTMAGLVVAISGLFFISRLEERSKKAIEYLEDNLSHEV</sequence>
<evidence type="ECO:0000256" key="3">
    <source>
        <dbReference type="ARBA" id="ARBA00022692"/>
    </source>
</evidence>
<accession>A0A934RU37</accession>
<evidence type="ECO:0000256" key="6">
    <source>
        <dbReference type="RuleBase" id="RU004057"/>
    </source>
</evidence>
<evidence type="ECO:0000256" key="7">
    <source>
        <dbReference type="SAM" id="Phobius"/>
    </source>
</evidence>
<keyword evidence="5 7" id="KW-0472">Membrane</keyword>